<evidence type="ECO:0000313" key="3">
    <source>
        <dbReference type="Proteomes" id="UP000243859"/>
    </source>
</evidence>
<keyword evidence="3" id="KW-1185">Reference proteome</keyword>
<dbReference type="AlphaFoldDB" id="A0A2T5BNY5"/>
<sequence length="182" mass="19802">MYRIAPTALVALALSGCIPVVVPIPAGITTTILPRNYDPGPQPATAHCPAPDRLDKVRADVRDLINRERKAHNLPALRDDTRLAAAALAHSCDNAARQGYSHYGSDGSTLRDRVYRQGYPLRLAAENTARGFDTPARVVAGWMRSPKHKANILNPRLREIGIGLAQPPGDRPHWVLVMGTPI</sequence>
<evidence type="ECO:0000259" key="1">
    <source>
        <dbReference type="Pfam" id="PF00188"/>
    </source>
</evidence>
<gene>
    <name evidence="2" type="ORF">C8N32_12514</name>
</gene>
<feature type="domain" description="SCP" evidence="1">
    <location>
        <begin position="63"/>
        <end position="176"/>
    </location>
</feature>
<comment type="caution">
    <text evidence="2">The sequence shown here is derived from an EMBL/GenBank/DDBJ whole genome shotgun (WGS) entry which is preliminary data.</text>
</comment>
<accession>A0A2T5BNY5</accession>
<protein>
    <submittedName>
        <fullName evidence="2">Uncharacterized protein YkwD</fullName>
    </submittedName>
</protein>
<dbReference type="EMBL" id="QAAA01000025">
    <property type="protein sequence ID" value="PTN00696.1"/>
    <property type="molecule type" value="Genomic_DNA"/>
</dbReference>
<dbReference type="InterPro" id="IPR014044">
    <property type="entry name" value="CAP_dom"/>
</dbReference>
<proteinExistence type="predicted"/>
<dbReference type="InterPro" id="IPR035940">
    <property type="entry name" value="CAP_sf"/>
</dbReference>
<reference evidence="2 3" key="1">
    <citation type="submission" date="2018-04" db="EMBL/GenBank/DDBJ databases">
        <title>Genomic Encyclopedia of Archaeal and Bacterial Type Strains, Phase II (KMG-II): from individual species to whole genera.</title>
        <authorList>
            <person name="Goeker M."/>
        </authorList>
    </citation>
    <scope>NUCLEOTIDE SEQUENCE [LARGE SCALE GENOMIC DNA]</scope>
    <source>
        <strain evidence="2 3">DSM 18064</strain>
    </source>
</reference>
<dbReference type="Pfam" id="PF00188">
    <property type="entry name" value="CAP"/>
    <property type="match status" value="1"/>
</dbReference>
<dbReference type="RefSeq" id="WP_107893523.1">
    <property type="nucleotide sequence ID" value="NZ_NHSI01000012.1"/>
</dbReference>
<dbReference type="Gene3D" id="3.40.33.10">
    <property type="entry name" value="CAP"/>
    <property type="match status" value="1"/>
</dbReference>
<dbReference type="SUPFAM" id="SSF55797">
    <property type="entry name" value="PR-1-like"/>
    <property type="match status" value="1"/>
</dbReference>
<dbReference type="Proteomes" id="UP000243859">
    <property type="component" value="Unassembled WGS sequence"/>
</dbReference>
<dbReference type="PANTHER" id="PTHR31157">
    <property type="entry name" value="SCP DOMAIN-CONTAINING PROTEIN"/>
    <property type="match status" value="1"/>
</dbReference>
<evidence type="ECO:0000313" key="2">
    <source>
        <dbReference type="EMBL" id="PTN00696.1"/>
    </source>
</evidence>
<dbReference type="PANTHER" id="PTHR31157:SF1">
    <property type="entry name" value="SCP DOMAIN-CONTAINING PROTEIN"/>
    <property type="match status" value="1"/>
</dbReference>
<name>A0A2T5BNY5_9RHOB</name>
<dbReference type="CDD" id="cd05379">
    <property type="entry name" value="CAP_bacterial"/>
    <property type="match status" value="1"/>
</dbReference>
<dbReference type="PROSITE" id="PS51257">
    <property type="entry name" value="PROKAR_LIPOPROTEIN"/>
    <property type="match status" value="1"/>
</dbReference>
<dbReference type="OrthoDB" id="419320at2"/>
<organism evidence="2 3">
    <name type="scientific">Rhodovulum imhoffii</name>
    <dbReference type="NCBI Taxonomy" id="365340"/>
    <lineage>
        <taxon>Bacteria</taxon>
        <taxon>Pseudomonadati</taxon>
        <taxon>Pseudomonadota</taxon>
        <taxon>Alphaproteobacteria</taxon>
        <taxon>Rhodobacterales</taxon>
        <taxon>Paracoccaceae</taxon>
        <taxon>Rhodovulum</taxon>
    </lineage>
</organism>